<evidence type="ECO:0000313" key="3">
    <source>
        <dbReference type="Proteomes" id="UP000292424"/>
    </source>
</evidence>
<dbReference type="InterPro" id="IPR036388">
    <property type="entry name" value="WH-like_DNA-bd_sf"/>
</dbReference>
<evidence type="ECO:0000313" key="2">
    <source>
        <dbReference type="EMBL" id="QES88342.1"/>
    </source>
</evidence>
<dbReference type="SUPFAM" id="SSF48295">
    <property type="entry name" value="TrpR-like"/>
    <property type="match status" value="1"/>
</dbReference>
<dbReference type="InterPro" id="IPR010921">
    <property type="entry name" value="Trp_repressor/repl_initiator"/>
</dbReference>
<evidence type="ECO:0000259" key="1">
    <source>
        <dbReference type="Pfam" id="PF05225"/>
    </source>
</evidence>
<dbReference type="OrthoDB" id="1440232at2"/>
<dbReference type="InterPro" id="IPR007889">
    <property type="entry name" value="HTH_Psq"/>
</dbReference>
<dbReference type="EMBL" id="CP044016">
    <property type="protein sequence ID" value="QES88342.1"/>
    <property type="molecule type" value="Genomic_DNA"/>
</dbReference>
<reference evidence="2 3" key="1">
    <citation type="submission" date="2019-09" db="EMBL/GenBank/DDBJ databases">
        <title>Complete genome sequence of Arachidicoccus sp. B3-10 isolated from apple orchard soil.</title>
        <authorList>
            <person name="Kim H.S."/>
            <person name="Han K.-I."/>
            <person name="Suh M.K."/>
            <person name="Lee K.C."/>
            <person name="Eom M.K."/>
            <person name="Kim J.-S."/>
            <person name="Kang S.W."/>
            <person name="Sin Y."/>
            <person name="Lee J.-S."/>
        </authorList>
    </citation>
    <scope>NUCLEOTIDE SEQUENCE [LARGE SCALE GENOMIC DNA]</scope>
    <source>
        <strain evidence="2 3">B3-10</strain>
    </source>
</reference>
<proteinExistence type="predicted"/>
<accession>A0A5P2G3E6</accession>
<dbReference type="Gene3D" id="1.10.10.10">
    <property type="entry name" value="Winged helix-like DNA-binding domain superfamily/Winged helix DNA-binding domain"/>
    <property type="match status" value="1"/>
</dbReference>
<name>A0A5P2G3E6_9BACT</name>
<gene>
    <name evidence="2" type="ORF">E0W69_006595</name>
</gene>
<dbReference type="Pfam" id="PF05225">
    <property type="entry name" value="HTH_psq"/>
    <property type="match status" value="1"/>
</dbReference>
<dbReference type="KEGG" id="arac:E0W69_006595"/>
<organism evidence="2 3">
    <name type="scientific">Rhizosphaericola mali</name>
    <dbReference type="NCBI Taxonomy" id="2545455"/>
    <lineage>
        <taxon>Bacteria</taxon>
        <taxon>Pseudomonadati</taxon>
        <taxon>Bacteroidota</taxon>
        <taxon>Chitinophagia</taxon>
        <taxon>Chitinophagales</taxon>
        <taxon>Chitinophagaceae</taxon>
        <taxon>Rhizosphaericola</taxon>
    </lineage>
</organism>
<dbReference type="Proteomes" id="UP000292424">
    <property type="component" value="Chromosome"/>
</dbReference>
<keyword evidence="3" id="KW-1185">Reference proteome</keyword>
<feature type="domain" description="HTH psq-type" evidence="1">
    <location>
        <begin position="37"/>
        <end position="71"/>
    </location>
</feature>
<sequence length="100" mass="11821">MTKNSTITVNNGDNKQSCLPKRNGKNVSFKFKIFVIFQINNRQISLNHASQQYDISRSTIDYWRKKLSNFTSKNKAMSKDLEIKKLKEKLEKLEFIKDFQ</sequence>
<dbReference type="GO" id="GO:0043565">
    <property type="term" value="F:sequence-specific DNA binding"/>
    <property type="evidence" value="ECO:0007669"/>
    <property type="project" value="InterPro"/>
</dbReference>
<protein>
    <recommendedName>
        <fullName evidence="1">HTH psq-type domain-containing protein</fullName>
    </recommendedName>
</protein>
<dbReference type="AlphaFoldDB" id="A0A5P2G3E6"/>